<dbReference type="PANTHER" id="PTHR37807:SF3">
    <property type="entry name" value="OS07G0160300 PROTEIN"/>
    <property type="match status" value="1"/>
</dbReference>
<protein>
    <submittedName>
        <fullName evidence="1">Shikimate kinase</fullName>
    </submittedName>
</protein>
<keyword evidence="1" id="KW-0418">Kinase</keyword>
<proteinExistence type="predicted"/>
<evidence type="ECO:0000313" key="2">
    <source>
        <dbReference type="Proteomes" id="UP000215509"/>
    </source>
</evidence>
<reference evidence="1 2" key="1">
    <citation type="submission" date="2017-07" db="EMBL/GenBank/DDBJ databases">
        <title>Genome sequencing and assembly of Paenibacillus rigui.</title>
        <authorList>
            <person name="Mayilraj S."/>
        </authorList>
    </citation>
    <scope>NUCLEOTIDE SEQUENCE [LARGE SCALE GENOMIC DNA]</scope>
    <source>
        <strain evidence="1 2">JCM 16352</strain>
    </source>
</reference>
<dbReference type="Proteomes" id="UP000215509">
    <property type="component" value="Unassembled WGS sequence"/>
</dbReference>
<name>A0A229USV5_9BACL</name>
<sequence>MEPTVIFLIGSAGSGKSTIGKLIASEYHFCYLDKDIVCNKFTGRLLESNGYSPHDRDGNAFYSDVVMGLEYQTLLDIANDNLQLGRSVVLDAPFLGYFANKDYIRQLKETYGWTHVKPLVVQVTIDFDVLKERMQARGLERDAWKFDNWDAFVQGIKEKQCLWEDIEIIQLDNSPAVVDIEKLRQTLPFEQSPGPSANPLA</sequence>
<dbReference type="PRINTS" id="PR01100">
    <property type="entry name" value="SHIKIMTKNASE"/>
</dbReference>
<keyword evidence="2" id="KW-1185">Reference proteome</keyword>
<gene>
    <name evidence="1" type="ORF">CF651_09870</name>
</gene>
<dbReference type="Pfam" id="PF13671">
    <property type="entry name" value="AAA_33"/>
    <property type="match status" value="1"/>
</dbReference>
<dbReference type="AlphaFoldDB" id="A0A229USV5"/>
<dbReference type="RefSeq" id="WP_094014690.1">
    <property type="nucleotide sequence ID" value="NZ_NMQW01000014.1"/>
</dbReference>
<dbReference type="EMBL" id="NMQW01000014">
    <property type="protein sequence ID" value="OXM86474.1"/>
    <property type="molecule type" value="Genomic_DNA"/>
</dbReference>
<dbReference type="GO" id="GO:0016301">
    <property type="term" value="F:kinase activity"/>
    <property type="evidence" value="ECO:0007669"/>
    <property type="project" value="UniProtKB-KW"/>
</dbReference>
<accession>A0A229USV5</accession>
<comment type="caution">
    <text evidence="1">The sequence shown here is derived from an EMBL/GenBank/DDBJ whole genome shotgun (WGS) entry which is preliminary data.</text>
</comment>
<dbReference type="PANTHER" id="PTHR37807">
    <property type="entry name" value="OS07G0160300 PROTEIN"/>
    <property type="match status" value="1"/>
</dbReference>
<evidence type="ECO:0000313" key="1">
    <source>
        <dbReference type="EMBL" id="OXM86474.1"/>
    </source>
</evidence>
<dbReference type="SUPFAM" id="SSF52540">
    <property type="entry name" value="P-loop containing nucleoside triphosphate hydrolases"/>
    <property type="match status" value="1"/>
</dbReference>
<keyword evidence="1" id="KW-0808">Transferase</keyword>
<dbReference type="Gene3D" id="3.40.50.300">
    <property type="entry name" value="P-loop containing nucleotide triphosphate hydrolases"/>
    <property type="match status" value="1"/>
</dbReference>
<organism evidence="1 2">
    <name type="scientific">Paenibacillus rigui</name>
    <dbReference type="NCBI Taxonomy" id="554312"/>
    <lineage>
        <taxon>Bacteria</taxon>
        <taxon>Bacillati</taxon>
        <taxon>Bacillota</taxon>
        <taxon>Bacilli</taxon>
        <taxon>Bacillales</taxon>
        <taxon>Paenibacillaceae</taxon>
        <taxon>Paenibacillus</taxon>
    </lineage>
</organism>
<dbReference type="OrthoDB" id="198115at2"/>
<dbReference type="InterPro" id="IPR027417">
    <property type="entry name" value="P-loop_NTPase"/>
</dbReference>